<dbReference type="Pfam" id="PF00487">
    <property type="entry name" value="FA_desaturase"/>
    <property type="match status" value="1"/>
</dbReference>
<dbReference type="PIRSF" id="PIRSF015921">
    <property type="entry name" value="FA_sphinglp_des"/>
    <property type="match status" value="1"/>
</dbReference>
<evidence type="ECO:0000313" key="3">
    <source>
        <dbReference type="EMBL" id="GAA4418203.1"/>
    </source>
</evidence>
<dbReference type="InterPro" id="IPR012171">
    <property type="entry name" value="Fatty_acid_desaturase"/>
</dbReference>
<keyword evidence="1" id="KW-0472">Membrane</keyword>
<dbReference type="Proteomes" id="UP001500936">
    <property type="component" value="Unassembled WGS sequence"/>
</dbReference>
<dbReference type="PANTHER" id="PTHR19353:SF19">
    <property type="entry name" value="DELTA(5) FATTY ACID DESATURASE C-RELATED"/>
    <property type="match status" value="1"/>
</dbReference>
<name>A0ABP8KWM9_9BACT</name>
<proteinExistence type="predicted"/>
<dbReference type="EMBL" id="BAABHB010000016">
    <property type="protein sequence ID" value="GAA4418203.1"/>
    <property type="molecule type" value="Genomic_DNA"/>
</dbReference>
<reference evidence="4" key="1">
    <citation type="journal article" date="2019" name="Int. J. Syst. Evol. Microbiol.">
        <title>The Global Catalogue of Microorganisms (GCM) 10K type strain sequencing project: providing services to taxonomists for standard genome sequencing and annotation.</title>
        <authorList>
            <consortium name="The Broad Institute Genomics Platform"/>
            <consortium name="The Broad Institute Genome Sequencing Center for Infectious Disease"/>
            <person name="Wu L."/>
            <person name="Ma J."/>
        </authorList>
    </citation>
    <scope>NUCLEOTIDE SEQUENCE [LARGE SCALE GENOMIC DNA]</scope>
    <source>
        <strain evidence="4">JCM 17925</strain>
    </source>
</reference>
<keyword evidence="4" id="KW-1185">Reference proteome</keyword>
<sequence>MQTNVIFQKEPEDGFYAELRRRVRTYFQDKQRSRYANGFMAAKCLLLFAVFVASYLLVLLADVSLMTRWGLTLLLGVTFMVSSMNIVHDACHEVLSPKRWVNTLLLYYCNLVGGNGYMYRCKHLLSHHPYTNIPGLDVDLQQSDLVRVVPITKRRWYHRYQHWYMLLLYPFYTFFWLFFRDVRYFRRRRMGIKRALHARREWVILVISKVVYFSYTLALPAWLLPLAWWQIGIGFITMHIGAGFVAMFALLSNHAGEDAHFVYPDEQGRIPTTWAIHQLNTTDDFSTNNPVVTFLFGGLNHHVAHHLFPRYCHVHYPAITRIVAQTARDFGLEYRSKTLWQAVRSHFRLLKQQGTSPDRLPWLMDNPDLP</sequence>
<feature type="transmembrane region" description="Helical" evidence="1">
    <location>
        <begin position="163"/>
        <end position="182"/>
    </location>
</feature>
<comment type="caution">
    <text evidence="3">The sequence shown here is derived from an EMBL/GenBank/DDBJ whole genome shotgun (WGS) entry which is preliminary data.</text>
</comment>
<evidence type="ECO:0000313" key="4">
    <source>
        <dbReference type="Proteomes" id="UP001500936"/>
    </source>
</evidence>
<feature type="transmembrane region" description="Helical" evidence="1">
    <location>
        <begin position="228"/>
        <end position="251"/>
    </location>
</feature>
<dbReference type="InterPro" id="IPR005804">
    <property type="entry name" value="FA_desaturase_dom"/>
</dbReference>
<dbReference type="PANTHER" id="PTHR19353">
    <property type="entry name" value="FATTY ACID DESATURASE 2"/>
    <property type="match status" value="1"/>
</dbReference>
<gene>
    <name evidence="3" type="ORF">GCM10023187_51380</name>
</gene>
<feature type="domain" description="Fatty acid desaturase" evidence="2">
    <location>
        <begin position="69"/>
        <end position="337"/>
    </location>
</feature>
<feature type="transmembrane region" description="Helical" evidence="1">
    <location>
        <begin position="100"/>
        <end position="119"/>
    </location>
</feature>
<keyword evidence="1" id="KW-1133">Transmembrane helix</keyword>
<feature type="transmembrane region" description="Helical" evidence="1">
    <location>
        <begin position="202"/>
        <end position="222"/>
    </location>
</feature>
<dbReference type="RefSeq" id="WP_345270924.1">
    <property type="nucleotide sequence ID" value="NZ_BAABHB010000016.1"/>
</dbReference>
<evidence type="ECO:0000259" key="2">
    <source>
        <dbReference type="Pfam" id="PF00487"/>
    </source>
</evidence>
<dbReference type="CDD" id="cd03506">
    <property type="entry name" value="Delta6-FADS-like"/>
    <property type="match status" value="1"/>
</dbReference>
<organism evidence="3 4">
    <name type="scientific">Nibrella viscosa</name>
    <dbReference type="NCBI Taxonomy" id="1084524"/>
    <lineage>
        <taxon>Bacteria</taxon>
        <taxon>Pseudomonadati</taxon>
        <taxon>Bacteroidota</taxon>
        <taxon>Cytophagia</taxon>
        <taxon>Cytophagales</taxon>
        <taxon>Spirosomataceae</taxon>
        <taxon>Nibrella</taxon>
    </lineage>
</organism>
<protein>
    <submittedName>
        <fullName evidence="3">Acyl-CoA desaturase</fullName>
    </submittedName>
</protein>
<keyword evidence="1" id="KW-0812">Transmembrane</keyword>
<feature type="transmembrane region" description="Helical" evidence="1">
    <location>
        <begin position="40"/>
        <end position="61"/>
    </location>
</feature>
<feature type="transmembrane region" description="Helical" evidence="1">
    <location>
        <begin position="67"/>
        <end position="88"/>
    </location>
</feature>
<accession>A0ABP8KWM9</accession>
<evidence type="ECO:0000256" key="1">
    <source>
        <dbReference type="SAM" id="Phobius"/>
    </source>
</evidence>